<feature type="domain" description="Integrase catalytic" evidence="4">
    <location>
        <begin position="382"/>
        <end position="500"/>
    </location>
</feature>
<evidence type="ECO:0000256" key="3">
    <source>
        <dbReference type="SAM" id="MobiDB-lite"/>
    </source>
</evidence>
<dbReference type="InterPro" id="IPR043502">
    <property type="entry name" value="DNA/RNA_pol_sf"/>
</dbReference>
<feature type="region of interest" description="Disordered" evidence="3">
    <location>
        <begin position="624"/>
        <end position="657"/>
    </location>
</feature>
<dbReference type="GO" id="GO:0004190">
    <property type="term" value="F:aspartic-type endopeptidase activity"/>
    <property type="evidence" value="ECO:0007669"/>
    <property type="project" value="UniProtKB-KW"/>
</dbReference>
<evidence type="ECO:0000256" key="1">
    <source>
        <dbReference type="ARBA" id="ARBA00022750"/>
    </source>
</evidence>
<keyword evidence="1" id="KW-0064">Aspartyl protease</keyword>
<dbReference type="PANTHER" id="PTHR33598">
    <property type="entry name" value="OS02G0833400 PROTEIN"/>
    <property type="match status" value="1"/>
</dbReference>
<comment type="caution">
    <text evidence="5">The sequence shown here is derived from an EMBL/GenBank/DDBJ whole genome shotgun (WGS) entry which is preliminary data.</text>
</comment>
<protein>
    <submittedName>
        <fullName evidence="5">MAR-binding filament-like protein 1 isoform 2</fullName>
    </submittedName>
</protein>
<dbReference type="InterPro" id="IPR012337">
    <property type="entry name" value="RNaseH-like_sf"/>
</dbReference>
<dbReference type="InterPro" id="IPR013103">
    <property type="entry name" value="RVT_2"/>
</dbReference>
<dbReference type="SUPFAM" id="SSF56672">
    <property type="entry name" value="DNA/RNA polymerases"/>
    <property type="match status" value="1"/>
</dbReference>
<evidence type="ECO:0000313" key="6">
    <source>
        <dbReference type="Proteomes" id="UP000436088"/>
    </source>
</evidence>
<dbReference type="EMBL" id="VEPZ02001714">
    <property type="protein sequence ID" value="KAE8662273.1"/>
    <property type="molecule type" value="Genomic_DNA"/>
</dbReference>
<keyword evidence="6" id="KW-1185">Reference proteome</keyword>
<dbReference type="InterPro" id="IPR054722">
    <property type="entry name" value="PolX-like_BBD"/>
</dbReference>
<dbReference type="Proteomes" id="UP000436088">
    <property type="component" value="Unassembled WGS sequence"/>
</dbReference>
<dbReference type="Gene3D" id="3.30.420.10">
    <property type="entry name" value="Ribonuclease H-like superfamily/Ribonuclease H"/>
    <property type="match status" value="1"/>
</dbReference>
<dbReference type="PROSITE" id="PS50994">
    <property type="entry name" value="INTEGRASE"/>
    <property type="match status" value="1"/>
</dbReference>
<dbReference type="SUPFAM" id="SSF53098">
    <property type="entry name" value="Ribonuclease H-like"/>
    <property type="match status" value="1"/>
</dbReference>
<evidence type="ECO:0000256" key="2">
    <source>
        <dbReference type="SAM" id="Coils"/>
    </source>
</evidence>
<dbReference type="GO" id="GO:0015074">
    <property type="term" value="P:DNA integration"/>
    <property type="evidence" value="ECO:0007669"/>
    <property type="project" value="InterPro"/>
</dbReference>
<dbReference type="Pfam" id="PF25597">
    <property type="entry name" value="SH3_retrovirus"/>
    <property type="match status" value="1"/>
</dbReference>
<proteinExistence type="predicted"/>
<dbReference type="CDD" id="cd09272">
    <property type="entry name" value="RNase_HI_RT_Ty1"/>
    <property type="match status" value="1"/>
</dbReference>
<gene>
    <name evidence="5" type="ORF">F3Y22_tig00113548pilonHSYRG00019</name>
</gene>
<dbReference type="Pfam" id="PF05542">
    <property type="entry name" value="DUF760"/>
    <property type="match status" value="2"/>
</dbReference>
<name>A0A6A2WP29_HIBSY</name>
<dbReference type="InterPro" id="IPR057670">
    <property type="entry name" value="SH3_retrovirus"/>
</dbReference>
<sequence length="1487" mass="165121">MAASDNSLLSSHIKMFTNKKINVVLVEANFLLWKQQVLLTVRSHRLERLLTGAMKPPSEFLTAEDGSLVSNEAYEDFIAQDSALASWLLSTISPHLLSQFVGAETASEVWNTILQIFATRSSTAVMNLHSSCGSVVPTIGHIASILKGLPKEYQPFMAVITTSGDSISLEKVSRILIDAETQLAGFSAQEELVMASAHTARGSDTIKTSSNSYGHRSQHFSYSSGMTGGRGGRGRGRTRIQLTSENFPQAYSSAGSTQEQWVVDSGATHHVTPNSGNITRRPEHGGPSKLTVGNGVSLRVNMVGDGTLMTQSRSLLLNDLLHVPSITQNLLSVSKFARDNGVFLSSMIEGVVFVMSTQKKCCCVVVLKEGCMSSQKNNGQDRSQVIYVFKLFQQMVLTQFGVTIKVVQSDWSGEYRSLSSILIKDGISHRVACPHTSEQNGVVERKHRHIVELALVLLAQTVMPLQYWYYIVVSAVYLINRLPTHVLNGVSPLEKLWGRKPNYRFMRIFGCKCFPRLRAFQQHKMEFRSKPCTFLGYSPQHKGYMCLAENGKNYISRHVVFDESVFPFAGGTTSRTTPKPRDVGTEVAGGAPLNIKECSNPSLSVGSHVATTSDAAIENYETANMSEHSEQSSSEDDGKLSRHSHDQLGGQSGGEPSAQSLVELSEQGDEGTVVSCHPMMTRSKHGIYKPKVYSAVYAIIEPANVHEALQSPHWTNVVYAELEALQKNDTWSLVPLPEGRSAVGCKWLFKLKKDPDGSIDRYKARLVAKGYSQFPGHDFTETFSPMVKFTTVNVVLALVVTKGWQLRQIDVNNAFLHGELSEDVYMQQPPGFEQRTADGVSLVCKLQKALYGLRQAPRSWHNKLKQCLVSIGFKESKADTSLFVKCVHSSYVCMLVYVDDIIITGESNKQIEEIVKLLLAEFALKDLGELNYFIGIEVVVLVKHWSLVNEMGALLYVCHTRPDISFSVNKVAQYMHAPRRGHLVAVKRILRYLVGTLNHGLVITPSVVGLHVVAFADANWAGNTDDRKFISGNCVFVGENLVMWSSKKQKVVSGLTMEAEYRSVADVTAETTWISALLTDMGILQSKTSVIWCDNNSTVVVTVNPVNPVYHAKTEHVELNVHFVREKVAAQQVVVYYVPGSHQVADGLTNNLKCFEQRFVLFRAKKSTIINLIQEIEPLDNSLFQKDVPPSTVDAMKRTISDMLGLLPSDRFQVLIETLQDPLSKLLVSSMMTGYTLRNAEYRLCLERNLCCDGQLGNQTSEKSNFHLQETLLDGTKTNGFPGKDDLSSESEKTAEDEFGDIEYQGMGDVSPVTHKYILLLRSRLTFMKKELREIKRKNAALQMQQTDGEEKNDLLDYLRSLEPYKVAELSEPTSLEAREAVYSVVHELLATLSPTMHYKVPPFSGNPATGALNNVVSEDCTELVENASLQLQPTILLTRDYLACVLFWCKLLGHYLRGLEYRMELIELLSSTSSPEDNGGRDEEVI</sequence>
<feature type="coiled-coil region" evidence="2">
    <location>
        <begin position="1318"/>
        <end position="1345"/>
    </location>
</feature>
<evidence type="ECO:0000259" key="4">
    <source>
        <dbReference type="PROSITE" id="PS50994"/>
    </source>
</evidence>
<dbReference type="PANTHER" id="PTHR33598:SF2">
    <property type="entry name" value="MAR-BINDING FILAMENT-LIKE PROTEIN"/>
    <property type="match status" value="1"/>
</dbReference>
<feature type="region of interest" description="Disordered" evidence="3">
    <location>
        <begin position="203"/>
        <end position="235"/>
    </location>
</feature>
<feature type="compositionally biased region" description="Basic and acidic residues" evidence="3">
    <location>
        <begin position="636"/>
        <end position="646"/>
    </location>
</feature>
<dbReference type="InterPro" id="IPR008479">
    <property type="entry name" value="DUF760"/>
</dbReference>
<feature type="region of interest" description="Disordered" evidence="3">
    <location>
        <begin position="571"/>
        <end position="591"/>
    </location>
</feature>
<accession>A0A6A2WP29</accession>
<dbReference type="InterPro" id="IPR036397">
    <property type="entry name" value="RNaseH_sf"/>
</dbReference>
<dbReference type="InterPro" id="IPR001584">
    <property type="entry name" value="Integrase_cat-core"/>
</dbReference>
<organism evidence="5 6">
    <name type="scientific">Hibiscus syriacus</name>
    <name type="common">Rose of Sharon</name>
    <dbReference type="NCBI Taxonomy" id="106335"/>
    <lineage>
        <taxon>Eukaryota</taxon>
        <taxon>Viridiplantae</taxon>
        <taxon>Streptophyta</taxon>
        <taxon>Embryophyta</taxon>
        <taxon>Tracheophyta</taxon>
        <taxon>Spermatophyta</taxon>
        <taxon>Magnoliopsida</taxon>
        <taxon>eudicotyledons</taxon>
        <taxon>Gunneridae</taxon>
        <taxon>Pentapetalae</taxon>
        <taxon>rosids</taxon>
        <taxon>malvids</taxon>
        <taxon>Malvales</taxon>
        <taxon>Malvaceae</taxon>
        <taxon>Malvoideae</taxon>
        <taxon>Hibiscus</taxon>
    </lineage>
</organism>
<keyword evidence="2" id="KW-0175">Coiled coil</keyword>
<dbReference type="Pfam" id="PF07727">
    <property type="entry name" value="RVT_2"/>
    <property type="match status" value="1"/>
</dbReference>
<keyword evidence="1" id="KW-0378">Hydrolase</keyword>
<dbReference type="GO" id="GO:0003676">
    <property type="term" value="F:nucleic acid binding"/>
    <property type="evidence" value="ECO:0007669"/>
    <property type="project" value="InterPro"/>
</dbReference>
<keyword evidence="1" id="KW-0645">Protease</keyword>
<evidence type="ECO:0000313" key="5">
    <source>
        <dbReference type="EMBL" id="KAE8662273.1"/>
    </source>
</evidence>
<dbReference type="Pfam" id="PF22936">
    <property type="entry name" value="Pol_BBD"/>
    <property type="match status" value="1"/>
</dbReference>
<reference evidence="5" key="1">
    <citation type="submission" date="2019-09" db="EMBL/GenBank/DDBJ databases">
        <title>Draft genome information of white flower Hibiscus syriacus.</title>
        <authorList>
            <person name="Kim Y.-M."/>
        </authorList>
    </citation>
    <scope>NUCLEOTIDE SEQUENCE [LARGE SCALE GENOMIC DNA]</scope>
    <source>
        <strain evidence="5">YM2019G1</strain>
    </source>
</reference>
<feature type="compositionally biased region" description="Polar residues" evidence="3">
    <location>
        <begin position="205"/>
        <end position="225"/>
    </location>
</feature>